<evidence type="ECO:0000256" key="1">
    <source>
        <dbReference type="ARBA" id="ARBA00000968"/>
    </source>
</evidence>
<sequence length="218" mass="23288">MFTGLVEELGTVKSIRHGPKSAVLEIEAAEVLEGVKLGDSIAVNGVCLTVTGFSEQKFYADVMAETLNRTSLKALRSRDQVNLERAMRLGDRLGGHLVSGHIDSTGLITGQEQVDIALVTRVEAPGEMLQFVIPKGSVALDGISLTVVDVDDKGFSVSLIPHTAKATTLGFKRVGDVVNIEVDMLAKYVARLLSWQKEGQDKRPAGVTAALLAESGFI</sequence>
<organism evidence="12 13">
    <name type="scientific">Metallumcola ferriviriculae</name>
    <dbReference type="NCBI Taxonomy" id="3039180"/>
    <lineage>
        <taxon>Bacteria</taxon>
        <taxon>Bacillati</taxon>
        <taxon>Bacillota</taxon>
        <taxon>Clostridia</taxon>
        <taxon>Neomoorellales</taxon>
        <taxon>Desulfitibacteraceae</taxon>
        <taxon>Metallumcola</taxon>
    </lineage>
</organism>
<dbReference type="InterPro" id="IPR017938">
    <property type="entry name" value="Riboflavin_synthase-like_b-brl"/>
</dbReference>
<dbReference type="InterPro" id="IPR026017">
    <property type="entry name" value="Lumazine-bd_dom"/>
</dbReference>
<dbReference type="SUPFAM" id="SSF63380">
    <property type="entry name" value="Riboflavin synthase domain-like"/>
    <property type="match status" value="2"/>
</dbReference>
<comment type="pathway">
    <text evidence="3">Cofactor biosynthesis; riboflavin biosynthesis; riboflavin from 2-hydroxy-3-oxobutyl phosphate and 5-amino-6-(D-ribitylamino)uracil: step 2/2.</text>
</comment>
<feature type="repeat" description="Lumazine-binding" evidence="10">
    <location>
        <begin position="1"/>
        <end position="96"/>
    </location>
</feature>
<dbReference type="InterPro" id="IPR023366">
    <property type="entry name" value="ATP_synth_asu-like_sf"/>
</dbReference>
<dbReference type="PANTHER" id="PTHR21098:SF12">
    <property type="entry name" value="RIBOFLAVIN SYNTHASE"/>
    <property type="match status" value="1"/>
</dbReference>
<reference evidence="12 13" key="1">
    <citation type="submission" date="2023-04" db="EMBL/GenBank/DDBJ databases">
        <authorList>
            <person name="Hsu D."/>
        </authorList>
    </citation>
    <scope>NUCLEOTIDE SEQUENCE [LARGE SCALE GENOMIC DNA]</scope>
    <source>
        <strain evidence="12 13">MK1</strain>
    </source>
</reference>
<evidence type="ECO:0000313" key="12">
    <source>
        <dbReference type="EMBL" id="WRO22947.1"/>
    </source>
</evidence>
<dbReference type="FunFam" id="2.40.30.20:FF:000014">
    <property type="entry name" value="Riboflavin synthase, alpha subunit"/>
    <property type="match status" value="1"/>
</dbReference>
<evidence type="ECO:0000256" key="3">
    <source>
        <dbReference type="ARBA" id="ARBA00004887"/>
    </source>
</evidence>
<dbReference type="GO" id="GO:0009231">
    <property type="term" value="P:riboflavin biosynthetic process"/>
    <property type="evidence" value="ECO:0007669"/>
    <property type="project" value="UniProtKB-KW"/>
</dbReference>
<accession>A0AAU0UR24</accession>
<dbReference type="Gene3D" id="2.40.30.20">
    <property type="match status" value="2"/>
</dbReference>
<dbReference type="GO" id="GO:0004746">
    <property type="term" value="F:riboflavin synthase activity"/>
    <property type="evidence" value="ECO:0007669"/>
    <property type="project" value="UniProtKB-UniRule"/>
</dbReference>
<dbReference type="NCBIfam" id="TIGR00187">
    <property type="entry name" value="ribE"/>
    <property type="match status" value="1"/>
</dbReference>
<feature type="repeat" description="Lumazine-binding" evidence="10">
    <location>
        <begin position="97"/>
        <end position="193"/>
    </location>
</feature>
<evidence type="ECO:0000256" key="2">
    <source>
        <dbReference type="ARBA" id="ARBA00002803"/>
    </source>
</evidence>
<dbReference type="PROSITE" id="PS51177">
    <property type="entry name" value="LUMAZINE_BIND"/>
    <property type="match status" value="2"/>
</dbReference>
<evidence type="ECO:0000256" key="4">
    <source>
        <dbReference type="ARBA" id="ARBA00012827"/>
    </source>
</evidence>
<evidence type="ECO:0000256" key="6">
    <source>
        <dbReference type="ARBA" id="ARBA00022619"/>
    </source>
</evidence>
<evidence type="ECO:0000256" key="7">
    <source>
        <dbReference type="ARBA" id="ARBA00022679"/>
    </source>
</evidence>
<evidence type="ECO:0000313" key="13">
    <source>
        <dbReference type="Proteomes" id="UP001329915"/>
    </source>
</evidence>
<dbReference type="FunFam" id="2.40.30.20:FF:000004">
    <property type="entry name" value="Riboflavin synthase, alpha subunit"/>
    <property type="match status" value="1"/>
</dbReference>
<evidence type="ECO:0000259" key="11">
    <source>
        <dbReference type="PROSITE" id="PS51177"/>
    </source>
</evidence>
<dbReference type="EMBL" id="CP121694">
    <property type="protein sequence ID" value="WRO22947.1"/>
    <property type="molecule type" value="Genomic_DNA"/>
</dbReference>
<dbReference type="NCBIfam" id="NF009566">
    <property type="entry name" value="PRK13020.1"/>
    <property type="match status" value="1"/>
</dbReference>
<feature type="domain" description="Lumazine-binding" evidence="11">
    <location>
        <begin position="1"/>
        <end position="96"/>
    </location>
</feature>
<evidence type="ECO:0000256" key="5">
    <source>
        <dbReference type="ARBA" id="ARBA00013950"/>
    </source>
</evidence>
<feature type="domain" description="Lumazine-binding" evidence="11">
    <location>
        <begin position="97"/>
        <end position="193"/>
    </location>
</feature>
<evidence type="ECO:0000256" key="8">
    <source>
        <dbReference type="ARBA" id="ARBA00022737"/>
    </source>
</evidence>
<dbReference type="RefSeq" id="WP_366922341.1">
    <property type="nucleotide sequence ID" value="NZ_CP121694.1"/>
</dbReference>
<keyword evidence="6" id="KW-0686">Riboflavin biosynthesis</keyword>
<gene>
    <name evidence="12" type="ORF">MFMK1_002793</name>
</gene>
<dbReference type="PANTHER" id="PTHR21098">
    <property type="entry name" value="RIBOFLAVIN SYNTHASE ALPHA CHAIN"/>
    <property type="match status" value="1"/>
</dbReference>
<comment type="function">
    <text evidence="2">Catalyzes the dismutation of two molecules of 6,7-dimethyl-8-ribityllumazine, resulting in the formation of riboflavin and 5-amino-6-(D-ribitylamino)uracil.</text>
</comment>
<evidence type="ECO:0000256" key="10">
    <source>
        <dbReference type="PROSITE-ProRule" id="PRU00524"/>
    </source>
</evidence>
<dbReference type="EC" id="2.5.1.9" evidence="4 9"/>
<dbReference type="Pfam" id="PF00677">
    <property type="entry name" value="Lum_binding"/>
    <property type="match status" value="2"/>
</dbReference>
<dbReference type="AlphaFoldDB" id="A0AAU0UR24"/>
<dbReference type="CDD" id="cd00402">
    <property type="entry name" value="Riboflavin_synthase_like"/>
    <property type="match status" value="1"/>
</dbReference>
<dbReference type="PIRSF" id="PIRSF000498">
    <property type="entry name" value="Riboflavin_syn_A"/>
    <property type="match status" value="1"/>
</dbReference>
<dbReference type="KEGG" id="dbc:MFMK1_002793"/>
<dbReference type="InterPro" id="IPR001783">
    <property type="entry name" value="Lumazine-bd"/>
</dbReference>
<evidence type="ECO:0000256" key="9">
    <source>
        <dbReference type="NCBIfam" id="TIGR00187"/>
    </source>
</evidence>
<name>A0AAU0UR24_9FIRM</name>
<proteinExistence type="predicted"/>
<dbReference type="NCBIfam" id="NF006767">
    <property type="entry name" value="PRK09289.1"/>
    <property type="match status" value="1"/>
</dbReference>
<keyword evidence="7 12" id="KW-0808">Transferase</keyword>
<keyword evidence="8" id="KW-0677">Repeat</keyword>
<dbReference type="Proteomes" id="UP001329915">
    <property type="component" value="Chromosome"/>
</dbReference>
<keyword evidence="13" id="KW-1185">Reference proteome</keyword>
<protein>
    <recommendedName>
        <fullName evidence="5 9">Riboflavin synthase</fullName>
        <ecNumber evidence="4 9">2.5.1.9</ecNumber>
    </recommendedName>
</protein>
<comment type="catalytic activity">
    <reaction evidence="1">
        <text>2 6,7-dimethyl-8-(1-D-ribityl)lumazine + H(+) = 5-amino-6-(D-ribitylamino)uracil + riboflavin</text>
        <dbReference type="Rhea" id="RHEA:20772"/>
        <dbReference type="ChEBI" id="CHEBI:15378"/>
        <dbReference type="ChEBI" id="CHEBI:15934"/>
        <dbReference type="ChEBI" id="CHEBI:57986"/>
        <dbReference type="ChEBI" id="CHEBI:58201"/>
        <dbReference type="EC" id="2.5.1.9"/>
    </reaction>
</comment>